<organism evidence="1">
    <name type="scientific">viral metagenome</name>
    <dbReference type="NCBI Taxonomy" id="1070528"/>
    <lineage>
        <taxon>unclassified sequences</taxon>
        <taxon>metagenomes</taxon>
        <taxon>organismal metagenomes</taxon>
    </lineage>
</organism>
<dbReference type="EMBL" id="MT144039">
    <property type="protein sequence ID" value="QJA47337.1"/>
    <property type="molecule type" value="Genomic_DNA"/>
</dbReference>
<sequence>MHVVNPAVIAKWSLERLEEGYLQNRLAILEHALQSAGKVPSTECVRSAVEFLQEQTDITLTSAELLSLLDLYPYAKAKLADYGWGDTEVGDLILDVIAHAYLGSRWPMNGDGCDTEVFLDRLRHARKSYMRLVQAA</sequence>
<dbReference type="EMBL" id="MT144657">
    <property type="protein sequence ID" value="QJH96655.1"/>
    <property type="molecule type" value="Genomic_DNA"/>
</dbReference>
<name>A0A6H1ZJ42_9ZZZZ</name>
<protein>
    <submittedName>
        <fullName evidence="1">Uncharacterized protein</fullName>
    </submittedName>
</protein>
<evidence type="ECO:0000313" key="1">
    <source>
        <dbReference type="EMBL" id="QJA47337.1"/>
    </source>
</evidence>
<gene>
    <name evidence="1" type="ORF">TM448A00646_0043</name>
    <name evidence="2" type="ORF">TM448B00781_0043</name>
</gene>
<proteinExistence type="predicted"/>
<dbReference type="AlphaFoldDB" id="A0A6H1ZJ42"/>
<accession>A0A6H1ZJ42</accession>
<evidence type="ECO:0000313" key="2">
    <source>
        <dbReference type="EMBL" id="QJH96655.1"/>
    </source>
</evidence>
<reference evidence="1" key="1">
    <citation type="submission" date="2020-03" db="EMBL/GenBank/DDBJ databases">
        <title>The deep terrestrial virosphere.</title>
        <authorList>
            <person name="Holmfeldt K."/>
            <person name="Nilsson E."/>
            <person name="Simone D."/>
            <person name="Lopez-Fernandez M."/>
            <person name="Wu X."/>
            <person name="de Brujin I."/>
            <person name="Lundin D."/>
            <person name="Andersson A."/>
            <person name="Bertilsson S."/>
            <person name="Dopson M."/>
        </authorList>
    </citation>
    <scope>NUCLEOTIDE SEQUENCE</scope>
    <source>
        <strain evidence="1">TM448A00646</strain>
        <strain evidence="2">TM448B00781</strain>
    </source>
</reference>